<reference evidence="4" key="1">
    <citation type="journal article" date="2020" name="J. ISSAAS">
        <title>Lactobacilli and other gastrointestinal microbiota of Peromyscus leucopus, reservoir host for agents of Lyme disease and other zoonoses in North America.</title>
        <authorList>
            <person name="Milovic A."/>
            <person name="Bassam K."/>
            <person name="Shao H."/>
            <person name="Chatzistamou I."/>
            <person name="Tufts D.M."/>
            <person name="Diuk-Wasser M."/>
            <person name="Barbour A.G."/>
        </authorList>
    </citation>
    <scope>NUCLEOTIDE SEQUENCE</scope>
    <source>
        <strain evidence="4">LL50</strain>
    </source>
</reference>
<dbReference type="InterPro" id="IPR024654">
    <property type="entry name" value="Calcineurin-like_PHP_lpxH"/>
</dbReference>
<gene>
    <name evidence="4" type="ORF">Unknown280_1400</name>
</gene>
<dbReference type="EMBL" id="MN577574">
    <property type="protein sequence ID" value="QGT51448.1"/>
    <property type="molecule type" value="Genomic_DNA"/>
</dbReference>
<organism evidence="4">
    <name type="scientific">uncultured Spirochaetaceae bacterium</name>
    <dbReference type="NCBI Taxonomy" id="201186"/>
    <lineage>
        <taxon>Bacteria</taxon>
        <taxon>Pseudomonadati</taxon>
        <taxon>Spirochaetota</taxon>
        <taxon>Spirochaetia</taxon>
        <taxon>Spirochaetales</taxon>
        <taxon>Spirochaetaceae</taxon>
        <taxon>environmental samples</taxon>
    </lineage>
</organism>
<feature type="domain" description="Calcineurin-like phosphoesterase" evidence="3">
    <location>
        <begin position="29"/>
        <end position="211"/>
    </location>
</feature>
<keyword evidence="4" id="KW-0378">Hydrolase</keyword>
<accession>A0A650EQ92</accession>
<dbReference type="PANTHER" id="PTHR11124">
    <property type="entry name" value="VACUOLAR SORTING PROTEIN VPS29"/>
    <property type="match status" value="1"/>
</dbReference>
<dbReference type="InterPro" id="IPR000979">
    <property type="entry name" value="Phosphodiesterase_MJ0936/Vps29"/>
</dbReference>
<evidence type="ECO:0000256" key="2">
    <source>
        <dbReference type="RuleBase" id="RU362039"/>
    </source>
</evidence>
<dbReference type="AlphaFoldDB" id="A0A650EQ92"/>
<dbReference type="InterPro" id="IPR029052">
    <property type="entry name" value="Metallo-depent_PP-like"/>
</dbReference>
<proteinExistence type="inferred from homology"/>
<name>A0A650EQ92_9SPIO</name>
<dbReference type="GO" id="GO:0046872">
    <property type="term" value="F:metal ion binding"/>
    <property type="evidence" value="ECO:0007669"/>
    <property type="project" value="UniProtKB-KW"/>
</dbReference>
<dbReference type="Gene3D" id="3.60.21.10">
    <property type="match status" value="1"/>
</dbReference>
<dbReference type="NCBIfam" id="TIGR00040">
    <property type="entry name" value="yfcE"/>
    <property type="match status" value="1"/>
</dbReference>
<evidence type="ECO:0000256" key="1">
    <source>
        <dbReference type="ARBA" id="ARBA00008950"/>
    </source>
</evidence>
<dbReference type="SUPFAM" id="SSF56300">
    <property type="entry name" value="Metallo-dependent phosphatases"/>
    <property type="match status" value="1"/>
</dbReference>
<evidence type="ECO:0000259" key="3">
    <source>
        <dbReference type="Pfam" id="PF12850"/>
    </source>
</evidence>
<sequence length="244" mass="26766">MIDLVQQDSGLIGSADEIKNLAKMPEAEVLLVSDSHGKREVLRAIIERFGENVAAVIFCGDGIGDFCAALSYTQKSKKFAKSFPPVAAFVRGNGDCDFFPVDFNPNPNSASHASLEKNFLRGEYEIKIPQTQILKIAGMNIFVTHGHVDGVYYGLNRLAQRAADSLADIVFYGHTHVASRSEIDLTYFINPGSCALPRGTQRVPSFAIVKIPGGQERAETTFFSVRTSISEGFEFMPFAPQTFF</sequence>
<keyword evidence="2" id="KW-0479">Metal-binding</keyword>
<dbReference type="EC" id="3.1.4.-" evidence="2"/>
<comment type="cofactor">
    <cofactor evidence="2">
        <name>a divalent metal cation</name>
        <dbReference type="ChEBI" id="CHEBI:60240"/>
    </cofactor>
</comment>
<protein>
    <recommendedName>
        <fullName evidence="2">Phosphoesterase</fullName>
        <ecNumber evidence="2">3.1.4.-</ecNumber>
    </recommendedName>
</protein>
<evidence type="ECO:0000313" key="4">
    <source>
        <dbReference type="EMBL" id="QGT51448.1"/>
    </source>
</evidence>
<dbReference type="Pfam" id="PF12850">
    <property type="entry name" value="Metallophos_2"/>
    <property type="match status" value="1"/>
</dbReference>
<dbReference type="GO" id="GO:0016787">
    <property type="term" value="F:hydrolase activity"/>
    <property type="evidence" value="ECO:0007669"/>
    <property type="project" value="UniProtKB-UniRule"/>
</dbReference>
<comment type="similarity">
    <text evidence="1 2">Belongs to the metallophosphoesterase superfamily. YfcE family.</text>
</comment>